<feature type="region of interest" description="Disordered" evidence="1">
    <location>
        <begin position="237"/>
        <end position="301"/>
    </location>
</feature>
<keyword evidence="3" id="KW-1185">Reference proteome</keyword>
<proteinExistence type="predicted"/>
<name>A0A6D2IKF0_9BRAS</name>
<protein>
    <submittedName>
        <fullName evidence="2">Uncharacterized protein</fullName>
    </submittedName>
</protein>
<accession>A0A6D2IKF0</accession>
<organism evidence="2 3">
    <name type="scientific">Microthlaspi erraticum</name>
    <dbReference type="NCBI Taxonomy" id="1685480"/>
    <lineage>
        <taxon>Eukaryota</taxon>
        <taxon>Viridiplantae</taxon>
        <taxon>Streptophyta</taxon>
        <taxon>Embryophyta</taxon>
        <taxon>Tracheophyta</taxon>
        <taxon>Spermatophyta</taxon>
        <taxon>Magnoliopsida</taxon>
        <taxon>eudicotyledons</taxon>
        <taxon>Gunneridae</taxon>
        <taxon>Pentapetalae</taxon>
        <taxon>rosids</taxon>
        <taxon>malvids</taxon>
        <taxon>Brassicales</taxon>
        <taxon>Brassicaceae</taxon>
        <taxon>Coluteocarpeae</taxon>
        <taxon>Microthlaspi</taxon>
    </lineage>
</organism>
<evidence type="ECO:0000256" key="1">
    <source>
        <dbReference type="SAM" id="MobiDB-lite"/>
    </source>
</evidence>
<reference evidence="2" key="1">
    <citation type="submission" date="2020-01" db="EMBL/GenBank/DDBJ databases">
        <authorList>
            <person name="Mishra B."/>
        </authorList>
    </citation>
    <scope>NUCLEOTIDE SEQUENCE [LARGE SCALE GENOMIC DNA]</scope>
</reference>
<dbReference type="EMBL" id="CACVBM020001097">
    <property type="protein sequence ID" value="CAA7030777.1"/>
    <property type="molecule type" value="Genomic_DNA"/>
</dbReference>
<dbReference type="AlphaFoldDB" id="A0A6D2IKF0"/>
<evidence type="ECO:0000313" key="2">
    <source>
        <dbReference type="EMBL" id="CAA7030777.1"/>
    </source>
</evidence>
<gene>
    <name evidence="2" type="ORF">MERR_LOCUS18012</name>
</gene>
<feature type="region of interest" description="Disordered" evidence="1">
    <location>
        <begin position="166"/>
        <end position="206"/>
    </location>
</feature>
<feature type="compositionally biased region" description="Low complexity" evidence="1">
    <location>
        <begin position="287"/>
        <end position="301"/>
    </location>
</feature>
<comment type="caution">
    <text evidence="2">The sequence shown here is derived from an EMBL/GenBank/DDBJ whole genome shotgun (WGS) entry which is preliminary data.</text>
</comment>
<dbReference type="Proteomes" id="UP000467841">
    <property type="component" value="Unassembled WGS sequence"/>
</dbReference>
<sequence>MLVQPTNIYSSAHTLYHVVLGSSSRGVQPSIKQYVLVTKPIRMHAAQRKLAHLDAILNSSPNCGSSRFSLPQMSLLPRNLHDELQLIEAHCSALAALHGSLPVTASTLGGAKKDLLNGFHQDQFPRALSELTFQRNWIGIIWMSRKVMIKLVKTGPDGLSRIRIQAAHAGRSRNEHTATVPPRPAKSTANPTYRPGSISRGRPTHFTCHHPCTTTPREQEGKARGRAAQPMYRGRPIRDRKASSRPAKIHRPKPFIRPTPSAEHENYRPRSFRPYRCRIRSDDRPTSRPTVRTVRSTQSRF</sequence>
<evidence type="ECO:0000313" key="3">
    <source>
        <dbReference type="Proteomes" id="UP000467841"/>
    </source>
</evidence>